<evidence type="ECO:0000256" key="4">
    <source>
        <dbReference type="ARBA" id="ARBA00022679"/>
    </source>
</evidence>
<evidence type="ECO:0000256" key="7">
    <source>
        <dbReference type="PIRSR" id="PIRSR639901-1"/>
    </source>
</evidence>
<evidence type="ECO:0000256" key="1">
    <source>
        <dbReference type="ARBA" id="ARBA00004713"/>
    </source>
</evidence>
<comment type="pathway">
    <text evidence="1 8">Bacterial outer membrane biogenesis; LPS core biosynthesis.</text>
</comment>
<evidence type="ECO:0000256" key="8">
    <source>
        <dbReference type="RuleBase" id="RU365103"/>
    </source>
</evidence>
<evidence type="ECO:0000313" key="11">
    <source>
        <dbReference type="EMBL" id="OPB48166.1"/>
    </source>
</evidence>
<evidence type="ECO:0000313" key="12">
    <source>
        <dbReference type="Proteomes" id="UP000189738"/>
    </source>
</evidence>
<dbReference type="GO" id="GO:0043842">
    <property type="term" value="F:Kdo transferase activity"/>
    <property type="evidence" value="ECO:0007669"/>
    <property type="project" value="UniProtKB-EC"/>
</dbReference>
<dbReference type="EMBL" id="MAHS01000011">
    <property type="protein sequence ID" value="OPB48166.1"/>
    <property type="molecule type" value="Genomic_DNA"/>
</dbReference>
<reference evidence="11" key="2">
    <citation type="submission" date="2016-06" db="EMBL/GenBank/DDBJ databases">
        <authorList>
            <person name="Nicholson A.C."/>
        </authorList>
    </citation>
    <scope>NUCLEOTIDE SEQUENCE [LARGE SCALE GENOMIC DNA]</scope>
    <source>
        <strain evidence="11">E6809</strain>
    </source>
</reference>
<dbReference type="InterPro" id="IPR038107">
    <property type="entry name" value="Glycos_transf_N_sf"/>
</dbReference>
<gene>
    <name evidence="10" type="ORF">AYC66_05865</name>
    <name evidence="11" type="ORF">BAY09_04130</name>
</gene>
<keyword evidence="8" id="KW-1003">Cell membrane</keyword>
<evidence type="ECO:0000256" key="2">
    <source>
        <dbReference type="ARBA" id="ARBA00012621"/>
    </source>
</evidence>
<dbReference type="InterPro" id="IPR039901">
    <property type="entry name" value="Kdotransferase"/>
</dbReference>
<dbReference type="Gene3D" id="3.40.50.2000">
    <property type="entry name" value="Glycogen Phosphorylase B"/>
    <property type="match status" value="1"/>
</dbReference>
<dbReference type="UniPathway" id="UPA00958"/>
<evidence type="ECO:0000256" key="3">
    <source>
        <dbReference type="ARBA" id="ARBA00019077"/>
    </source>
</evidence>
<evidence type="ECO:0000259" key="9">
    <source>
        <dbReference type="Pfam" id="PF04413"/>
    </source>
</evidence>
<keyword evidence="8" id="KW-0472">Membrane</keyword>
<dbReference type="AlphaFoldDB" id="A0A1T3D492"/>
<dbReference type="EMBL" id="CP014339">
    <property type="protein sequence ID" value="AQX50231.1"/>
    <property type="molecule type" value="Genomic_DNA"/>
</dbReference>
<feature type="domain" description="3-deoxy-D-manno-octulosonic-acid transferase N-terminal" evidence="9">
    <location>
        <begin position="42"/>
        <end position="208"/>
    </location>
</feature>
<comment type="similarity">
    <text evidence="8">Belongs to the glycosyltransferase group 1 family.</text>
</comment>
<name>A0A1T3D492_9FLAO</name>
<dbReference type="RefSeq" id="WP_223844290.1">
    <property type="nucleotide sequence ID" value="NZ_CP014339.1"/>
</dbReference>
<dbReference type="GO" id="GO:0009244">
    <property type="term" value="P:lipopolysaccharide core region biosynthetic process"/>
    <property type="evidence" value="ECO:0007669"/>
    <property type="project" value="UniProtKB-UniRule"/>
</dbReference>
<dbReference type="PANTHER" id="PTHR42755:SF1">
    <property type="entry name" value="3-DEOXY-D-MANNO-OCTULOSONIC ACID TRANSFERASE, MITOCHONDRIAL-RELATED"/>
    <property type="match status" value="1"/>
</dbReference>
<dbReference type="InterPro" id="IPR007507">
    <property type="entry name" value="Glycos_transf_N"/>
</dbReference>
<protein>
    <recommendedName>
        <fullName evidence="3 8">3-deoxy-D-manno-octulosonic acid transferase</fullName>
        <shortName evidence="8">Kdo transferase</shortName>
        <ecNumber evidence="2 8">2.4.99.12</ecNumber>
    </recommendedName>
    <alternativeName>
        <fullName evidence="5 8">Lipid IV(A) 3-deoxy-D-manno-octulosonic acid transferase</fullName>
    </alternativeName>
</protein>
<dbReference type="Proteomes" id="UP000189738">
    <property type="component" value="Chromosome"/>
</dbReference>
<dbReference type="SUPFAM" id="SSF53756">
    <property type="entry name" value="UDP-Glycosyltransferase/glycogen phosphorylase"/>
    <property type="match status" value="1"/>
</dbReference>
<reference evidence="10 12" key="1">
    <citation type="submission" date="2016-02" db="EMBL/GenBank/DDBJ databases">
        <authorList>
            <person name="Nicholson A.C."/>
            <person name="Humrighouse B.W."/>
            <person name="Loparev V."/>
            <person name="Emery B."/>
            <person name="Graziano J."/>
            <person name="McQuiston J.R."/>
        </authorList>
    </citation>
    <scope>NUCLEOTIDE SEQUENCE [LARGE SCALE GENOMIC DNA]</scope>
    <source>
        <strain evidence="10 12">E6809</strain>
    </source>
</reference>
<dbReference type="GO" id="GO:0005886">
    <property type="term" value="C:plasma membrane"/>
    <property type="evidence" value="ECO:0007669"/>
    <property type="project" value="UniProtKB-SubCell"/>
</dbReference>
<evidence type="ECO:0000256" key="5">
    <source>
        <dbReference type="ARBA" id="ARBA00031445"/>
    </source>
</evidence>
<proteinExistence type="inferred from homology"/>
<comment type="catalytic activity">
    <reaction evidence="6 8">
        <text>lipid IVA (E. coli) + CMP-3-deoxy-beta-D-manno-octulosonate = alpha-Kdo-(2-&gt;6)-lipid IVA (E. coli) + CMP + H(+)</text>
        <dbReference type="Rhea" id="RHEA:28066"/>
        <dbReference type="ChEBI" id="CHEBI:15378"/>
        <dbReference type="ChEBI" id="CHEBI:58603"/>
        <dbReference type="ChEBI" id="CHEBI:60364"/>
        <dbReference type="ChEBI" id="CHEBI:60377"/>
        <dbReference type="ChEBI" id="CHEBI:85987"/>
        <dbReference type="EC" id="2.4.99.12"/>
    </reaction>
</comment>
<sequence length="412" mass="47112">MFFLYDISISLMTFGMKIASLFNEKVRKSVDGRRDSLKNVQQAFAKDDKVIWMHAASLGEYEQGLPVLERLKIRYPDYKILVSFFSPSGYENVVKKKHIADAICYLPFDKKNTIQQFVNSFQTAIFFTVKYDFWYRLLETLNQKDVPTYVVSALFYEKQKFFTSGGKFFVEQLRKNINIFFHQTEHSLKLAESIGLTNSLYTGDTRYDRVKQNVKNFTEVPFIQDFIQDKPVLVIGSSWEAEENLVEKFINENSHTKIILAPHDLKRVPQIKQRFGDMAVLYSKLDNSQSSVVNHQLLIIDNIGMLSRLYHYADVAVVGGGFHTSGLHNILEAAAYAVPVIFGNRYKKNPEADALIDVGAAKSFSDENDAVAFLYQLFRDEDKRKNMASAAGKFIADQPDAATIILDNIQSN</sequence>
<keyword evidence="8" id="KW-0448">Lipopolysaccharide biosynthesis</keyword>
<accession>A0A1T3D492</accession>
<dbReference type="Pfam" id="PF04413">
    <property type="entry name" value="Glycos_transf_N"/>
    <property type="match status" value="1"/>
</dbReference>
<keyword evidence="4 8" id="KW-0808">Transferase</keyword>
<dbReference type="Gene3D" id="3.40.50.11720">
    <property type="entry name" value="3-Deoxy-D-manno-octulosonic-acid transferase, N-terminal domain"/>
    <property type="match status" value="1"/>
</dbReference>
<evidence type="ECO:0000256" key="6">
    <source>
        <dbReference type="ARBA" id="ARBA00049183"/>
    </source>
</evidence>
<dbReference type="PANTHER" id="PTHR42755">
    <property type="entry name" value="3-DEOXY-MANNO-OCTULOSONATE CYTIDYLYLTRANSFERASE"/>
    <property type="match status" value="1"/>
</dbReference>
<feature type="active site" description="Proton acceptor" evidence="7">
    <location>
        <position position="60"/>
    </location>
</feature>
<dbReference type="EC" id="2.4.99.12" evidence="2 8"/>
<comment type="function">
    <text evidence="8">Involved in lipopolysaccharide (LPS) biosynthesis. Catalyzes the transfer of 3-deoxy-D-manno-octulosonate (Kdo) residue(s) from CMP-Kdo to lipid IV(A), the tetraacyldisaccharide-1,4'-bisphosphate precursor of lipid A.</text>
</comment>
<evidence type="ECO:0000313" key="10">
    <source>
        <dbReference type="EMBL" id="AQX50231.1"/>
    </source>
</evidence>
<organism evidence="11">
    <name type="scientific">Elizabethkingia anophelis</name>
    <dbReference type="NCBI Taxonomy" id="1117645"/>
    <lineage>
        <taxon>Bacteria</taxon>
        <taxon>Pseudomonadati</taxon>
        <taxon>Bacteroidota</taxon>
        <taxon>Flavobacteriia</taxon>
        <taxon>Flavobacteriales</taxon>
        <taxon>Weeksellaceae</taxon>
        <taxon>Elizabethkingia</taxon>
    </lineage>
</organism>
<dbReference type="GO" id="GO:0009245">
    <property type="term" value="P:lipid A biosynthetic process"/>
    <property type="evidence" value="ECO:0007669"/>
    <property type="project" value="TreeGrafter"/>
</dbReference>
<comment type="subcellular location">
    <subcellularLocation>
        <location evidence="8">Cell membrane</location>
    </subcellularLocation>
</comment>